<dbReference type="Gene3D" id="3.30.420.10">
    <property type="entry name" value="Ribonuclease H-like superfamily/Ribonuclease H"/>
    <property type="match status" value="1"/>
</dbReference>
<dbReference type="CDD" id="cd07067">
    <property type="entry name" value="HP_PGM_like"/>
    <property type="match status" value="1"/>
</dbReference>
<gene>
    <name evidence="3" type="ORF">H9623_12260</name>
</gene>
<feature type="domain" description="RNase H type-1" evidence="2">
    <location>
        <begin position="1"/>
        <end position="141"/>
    </location>
</feature>
<dbReference type="NCBIfam" id="NF005567">
    <property type="entry name" value="PRK07238.1"/>
    <property type="match status" value="1"/>
</dbReference>
<dbReference type="InterPro" id="IPR013078">
    <property type="entry name" value="His_Pase_superF_clade-1"/>
</dbReference>
<dbReference type="SUPFAM" id="SSF53254">
    <property type="entry name" value="Phosphoglycerate mutase-like"/>
    <property type="match status" value="1"/>
</dbReference>
<evidence type="ECO:0000259" key="2">
    <source>
        <dbReference type="PROSITE" id="PS50879"/>
    </source>
</evidence>
<organism evidence="3 4">
    <name type="scientific">Oerskovia douganii</name>
    <dbReference type="NCBI Taxonomy" id="2762210"/>
    <lineage>
        <taxon>Bacteria</taxon>
        <taxon>Bacillati</taxon>
        <taxon>Actinomycetota</taxon>
        <taxon>Actinomycetes</taxon>
        <taxon>Micrococcales</taxon>
        <taxon>Cellulomonadaceae</taxon>
        <taxon>Oerskovia</taxon>
    </lineage>
</organism>
<dbReference type="GO" id="GO:0016791">
    <property type="term" value="F:phosphatase activity"/>
    <property type="evidence" value="ECO:0007669"/>
    <property type="project" value="TreeGrafter"/>
</dbReference>
<dbReference type="SUPFAM" id="SSF53098">
    <property type="entry name" value="Ribonuclease H-like"/>
    <property type="match status" value="1"/>
</dbReference>
<dbReference type="GO" id="GO:0004523">
    <property type="term" value="F:RNA-DNA hybrid ribonuclease activity"/>
    <property type="evidence" value="ECO:0007669"/>
    <property type="project" value="InterPro"/>
</dbReference>
<dbReference type="Gene3D" id="3.40.50.1240">
    <property type="entry name" value="Phosphoglycerate mutase-like"/>
    <property type="match status" value="1"/>
</dbReference>
<comment type="caution">
    <text evidence="3">The sequence shown here is derived from an EMBL/GenBank/DDBJ whole genome shotgun (WGS) entry which is preliminary data.</text>
</comment>
<dbReference type="PROSITE" id="PS50879">
    <property type="entry name" value="RNASE_H_1"/>
    <property type="match status" value="1"/>
</dbReference>
<evidence type="ECO:0000313" key="3">
    <source>
        <dbReference type="EMBL" id="MBE7701073.1"/>
    </source>
</evidence>
<dbReference type="InterPro" id="IPR002156">
    <property type="entry name" value="RNaseH_domain"/>
</dbReference>
<dbReference type="InterPro" id="IPR029033">
    <property type="entry name" value="His_PPase_superfam"/>
</dbReference>
<feature type="region of interest" description="Disordered" evidence="1">
    <location>
        <begin position="137"/>
        <end position="203"/>
    </location>
</feature>
<reference evidence="3 4" key="1">
    <citation type="submission" date="2020-08" db="EMBL/GenBank/DDBJ databases">
        <title>A Genomic Blueprint of the Chicken Gut Microbiome.</title>
        <authorList>
            <person name="Gilroy R."/>
            <person name="Ravi A."/>
            <person name="Getino M."/>
            <person name="Pursley I."/>
            <person name="Horton D.L."/>
            <person name="Alikhan N.-F."/>
            <person name="Baker D."/>
            <person name="Gharbi K."/>
            <person name="Hall N."/>
            <person name="Watson M."/>
            <person name="Adriaenssens E.M."/>
            <person name="Foster-Nyarko E."/>
            <person name="Jarju S."/>
            <person name="Secka A."/>
            <person name="Antonio M."/>
            <person name="Oren A."/>
            <person name="Chaudhuri R."/>
            <person name="La Ragione R.M."/>
            <person name="Hildebrand F."/>
            <person name="Pallen M.J."/>
        </authorList>
    </citation>
    <scope>NUCLEOTIDE SEQUENCE [LARGE SCALE GENOMIC DNA]</scope>
    <source>
        <strain evidence="3 4">Sa1BUA8</strain>
    </source>
</reference>
<dbReference type="GO" id="GO:0005737">
    <property type="term" value="C:cytoplasm"/>
    <property type="evidence" value="ECO:0007669"/>
    <property type="project" value="TreeGrafter"/>
</dbReference>
<proteinExistence type="predicted"/>
<dbReference type="EMBL" id="JACSPN010000015">
    <property type="protein sequence ID" value="MBE7701073.1"/>
    <property type="molecule type" value="Genomic_DNA"/>
</dbReference>
<dbReference type="Pfam" id="PF13456">
    <property type="entry name" value="RVT_3"/>
    <property type="match status" value="1"/>
</dbReference>
<dbReference type="PANTHER" id="PTHR48100:SF62">
    <property type="entry name" value="GLUCOSYL-3-PHOSPHOGLYCERATE PHOSPHATASE"/>
    <property type="match status" value="1"/>
</dbReference>
<dbReference type="RefSeq" id="WP_193720332.1">
    <property type="nucleotide sequence ID" value="NZ_JACSPN010000015.1"/>
</dbReference>
<dbReference type="SMART" id="SM00855">
    <property type="entry name" value="PGAM"/>
    <property type="match status" value="1"/>
</dbReference>
<dbReference type="InterPro" id="IPR012337">
    <property type="entry name" value="RNaseH-like_sf"/>
</dbReference>
<evidence type="ECO:0000256" key="1">
    <source>
        <dbReference type="SAM" id="MobiDB-lite"/>
    </source>
</evidence>
<dbReference type="Proteomes" id="UP000822993">
    <property type="component" value="Unassembled WGS sequence"/>
</dbReference>
<name>A0A9D5U9M2_9CELL</name>
<dbReference type="GO" id="GO:0003676">
    <property type="term" value="F:nucleic acid binding"/>
    <property type="evidence" value="ECO:0007669"/>
    <property type="project" value="InterPro"/>
</dbReference>
<feature type="compositionally biased region" description="Low complexity" evidence="1">
    <location>
        <begin position="156"/>
        <end position="166"/>
    </location>
</feature>
<dbReference type="PANTHER" id="PTHR48100">
    <property type="entry name" value="BROAD-SPECIFICITY PHOSPHATASE YOR283W-RELATED"/>
    <property type="match status" value="1"/>
</dbReference>
<dbReference type="Pfam" id="PF00300">
    <property type="entry name" value="His_Phos_1"/>
    <property type="match status" value="1"/>
</dbReference>
<dbReference type="InterPro" id="IPR036397">
    <property type="entry name" value="RNaseH_sf"/>
</dbReference>
<dbReference type="AlphaFoldDB" id="A0A9D5U9M2"/>
<sequence length="420" mass="44041">MGRTLIVEADGGSRGNPGPAGYGALVRDAATGAVLAERARYLGVVSNNVAEYSGLVAGLDAARSIDPEARVLVRMDSKLVVEQMSGRWKIKHEDMRRLAAEAALILPASQVTYEWVPRADNSDADALANQVMDSRGEIAHDFPPSDGEPATDPEQAAAAPTIATSAVQESSDASGTDGADRETGTAAAAPGFDTPARPSGARARFDGAEPLTVVLVRHGQTPLTVAGAYSGSSVPGPSLTARGRVQAAQAADLVHRIGRDRWTDLPKPSEIVASPMVRAQETARAVSRRLGLHVTTDERFAEVHFGEWEGLTAGQIAERWEGHPERWLMSGTEVAPGGESMADVGDRVWAGLQDLLARGTGRTVVVVGHAVQVRAAVGRAIDAPPSRWAGFRVPPGSVSIVRLWADGATELTVVGCPSEP</sequence>
<protein>
    <submittedName>
        <fullName evidence="3">Bifunctional RNase H/acid phosphatase</fullName>
    </submittedName>
</protein>
<evidence type="ECO:0000313" key="4">
    <source>
        <dbReference type="Proteomes" id="UP000822993"/>
    </source>
</evidence>
<dbReference type="CDD" id="cd09279">
    <property type="entry name" value="RNase_HI_like"/>
    <property type="match status" value="1"/>
</dbReference>
<dbReference type="InterPro" id="IPR050275">
    <property type="entry name" value="PGM_Phosphatase"/>
</dbReference>
<accession>A0A9D5U9M2</accession>
<keyword evidence="4" id="KW-1185">Reference proteome</keyword>